<feature type="domain" description="NAD-dependent epimerase/dehydratase" evidence="1">
    <location>
        <begin position="4"/>
        <end position="227"/>
    </location>
</feature>
<dbReference type="PANTHER" id="PTHR48079:SF6">
    <property type="entry name" value="NAD(P)-BINDING DOMAIN-CONTAINING PROTEIN-RELATED"/>
    <property type="match status" value="1"/>
</dbReference>
<keyword evidence="3" id="KW-1185">Reference proteome</keyword>
<dbReference type="EMBL" id="CP042425">
    <property type="protein sequence ID" value="QEL17367.1"/>
    <property type="molecule type" value="Genomic_DNA"/>
</dbReference>
<dbReference type="RefSeq" id="WP_149111989.1">
    <property type="nucleotide sequence ID" value="NZ_CP042425.1"/>
</dbReference>
<dbReference type="GO" id="GO:0004029">
    <property type="term" value="F:aldehyde dehydrogenase (NAD+) activity"/>
    <property type="evidence" value="ECO:0007669"/>
    <property type="project" value="TreeGrafter"/>
</dbReference>
<protein>
    <submittedName>
        <fullName evidence="2">Oxidoreductase</fullName>
    </submittedName>
</protein>
<dbReference type="SUPFAM" id="SSF51735">
    <property type="entry name" value="NAD(P)-binding Rossmann-fold domains"/>
    <property type="match status" value="1"/>
</dbReference>
<gene>
    <name evidence="2" type="ORF">PX52LOC_04351</name>
</gene>
<name>A0A5C1AGT1_9BACT</name>
<dbReference type="InterPro" id="IPR051783">
    <property type="entry name" value="NAD(P)-dependent_oxidoreduct"/>
</dbReference>
<accession>A0A5C1AGT1</accession>
<dbReference type="GO" id="GO:0005737">
    <property type="term" value="C:cytoplasm"/>
    <property type="evidence" value="ECO:0007669"/>
    <property type="project" value="TreeGrafter"/>
</dbReference>
<proteinExistence type="predicted"/>
<reference evidence="3" key="1">
    <citation type="submission" date="2019-08" db="EMBL/GenBank/DDBJ databases">
        <title>Limnoglobus roseus gen. nov., sp. nov., a novel freshwater planctomycete with a giant genome from the family Gemmataceae.</title>
        <authorList>
            <person name="Kulichevskaya I.S."/>
            <person name="Naumoff D.G."/>
            <person name="Miroshnikov K."/>
            <person name="Ivanova A."/>
            <person name="Philippov D.A."/>
            <person name="Hakobyan A."/>
            <person name="Rijpstra I.C."/>
            <person name="Sinninghe Damste J.S."/>
            <person name="Liesack W."/>
            <person name="Dedysh S.N."/>
        </authorList>
    </citation>
    <scope>NUCLEOTIDE SEQUENCE [LARGE SCALE GENOMIC DNA]</scope>
    <source>
        <strain evidence="3">PX52</strain>
    </source>
</reference>
<evidence type="ECO:0000259" key="1">
    <source>
        <dbReference type="Pfam" id="PF01370"/>
    </source>
</evidence>
<dbReference type="Gene3D" id="3.40.50.720">
    <property type="entry name" value="NAD(P)-binding Rossmann-like Domain"/>
    <property type="match status" value="1"/>
</dbReference>
<organism evidence="2 3">
    <name type="scientific">Limnoglobus roseus</name>
    <dbReference type="NCBI Taxonomy" id="2598579"/>
    <lineage>
        <taxon>Bacteria</taxon>
        <taxon>Pseudomonadati</taxon>
        <taxon>Planctomycetota</taxon>
        <taxon>Planctomycetia</taxon>
        <taxon>Gemmatales</taxon>
        <taxon>Gemmataceae</taxon>
        <taxon>Limnoglobus</taxon>
    </lineage>
</organism>
<sequence length="330" mass="36371">MKTIVTGGGGFIGRHLVQFLTARGESVRVVEKPGVSVTHQPDVEVVFADIRDRTAIRNAMCGARRVYHLAANPQLWTRRRGHFRQVNYLGTVNVLDEALAAGAERVLHCSTESILTRATQTAAIAEDQEVSLDDVIGPYCRSKFFAERYARRLANEGKPVVIVNPTLPIGPGDTGLSPPTQMVLDCCRGKRSAYLEADLNLIDVRDVARGMALAMNHGQPGKRYLLGAENWSVKRVFDLLADECGLPRPKWAVPYPVALVAAYVSEFVADVFTGTMPAASVTGVKLTQRTMTFDASRSLNELGLKPRPVRESLREMLGWFREVGWLKRGP</sequence>
<dbReference type="Pfam" id="PF01370">
    <property type="entry name" value="Epimerase"/>
    <property type="match status" value="1"/>
</dbReference>
<evidence type="ECO:0000313" key="2">
    <source>
        <dbReference type="EMBL" id="QEL17367.1"/>
    </source>
</evidence>
<dbReference type="Proteomes" id="UP000324974">
    <property type="component" value="Chromosome"/>
</dbReference>
<dbReference type="PANTHER" id="PTHR48079">
    <property type="entry name" value="PROTEIN YEEZ"/>
    <property type="match status" value="1"/>
</dbReference>
<dbReference type="OrthoDB" id="9811743at2"/>
<dbReference type="InterPro" id="IPR036291">
    <property type="entry name" value="NAD(P)-bd_dom_sf"/>
</dbReference>
<dbReference type="AlphaFoldDB" id="A0A5C1AGT1"/>
<dbReference type="KEGG" id="lrs:PX52LOC_04351"/>
<evidence type="ECO:0000313" key="3">
    <source>
        <dbReference type="Proteomes" id="UP000324974"/>
    </source>
</evidence>
<dbReference type="InterPro" id="IPR001509">
    <property type="entry name" value="Epimerase_deHydtase"/>
</dbReference>